<proteinExistence type="predicted"/>
<evidence type="ECO:0000256" key="1">
    <source>
        <dbReference type="ARBA" id="ARBA00012928"/>
    </source>
</evidence>
<dbReference type="InterPro" id="IPR026590">
    <property type="entry name" value="Ssirtuin_cat_dom"/>
</dbReference>
<dbReference type="AlphaFoldDB" id="A0A0K6IRZ3"/>
<dbReference type="Gene3D" id="3.30.1600.10">
    <property type="entry name" value="SIR2/SIRT2 'Small Domain"/>
    <property type="match status" value="1"/>
</dbReference>
<feature type="binding site" evidence="4">
    <location>
        <position position="132"/>
    </location>
    <ligand>
        <name>Zn(2+)</name>
        <dbReference type="ChEBI" id="CHEBI:29105"/>
    </ligand>
</feature>
<dbReference type="GO" id="GO:0017136">
    <property type="term" value="F:histone deacetylase activity, NAD-dependent"/>
    <property type="evidence" value="ECO:0007669"/>
    <property type="project" value="TreeGrafter"/>
</dbReference>
<feature type="active site" description="Proton acceptor" evidence="4">
    <location>
        <position position="124"/>
    </location>
</feature>
<sequence>MTDTHTLDEIAELLALARRPLFITGAGISAASGLPTYRGTGGLYANGLNEEGLPYEDVLSGYMLRTRPELTWRELLRMAQRLAGRAQVNEAHRAIAALPHAVVLTQNVDGLHLEAGSRNVIEIHGNLRELHCTVCTYRRPNEDWQNLPIPPRCPECGAVLRPSAVLFGEPLPPEALTRLDEELARGFDLVFSVGTTSLFPYIAEPVALAASAGIPTIEINPEPTAVSHLVDYRLRGDAAQILPRIVETARSREG</sequence>
<name>A0A0K6IRZ3_9PROT</name>
<dbReference type="PANTHER" id="PTHR11085">
    <property type="entry name" value="NAD-DEPENDENT PROTEIN DEACYLASE SIRTUIN-5, MITOCHONDRIAL-RELATED"/>
    <property type="match status" value="1"/>
</dbReference>
<dbReference type="Proteomes" id="UP000182108">
    <property type="component" value="Unassembled WGS sequence"/>
</dbReference>
<evidence type="ECO:0000313" key="6">
    <source>
        <dbReference type="EMBL" id="CUB05868.1"/>
    </source>
</evidence>
<dbReference type="PROSITE" id="PS50305">
    <property type="entry name" value="SIRTUIN"/>
    <property type="match status" value="1"/>
</dbReference>
<reference evidence="7" key="1">
    <citation type="submission" date="2015-08" db="EMBL/GenBank/DDBJ databases">
        <authorList>
            <person name="Babu N.S."/>
            <person name="Beckwith C.J."/>
            <person name="Beseler K.G."/>
            <person name="Brison A."/>
            <person name="Carone J.V."/>
            <person name="Caskin T.P."/>
            <person name="Diamond M."/>
            <person name="Durham M.E."/>
            <person name="Foxe J.M."/>
            <person name="Go M."/>
            <person name="Henderson B.A."/>
            <person name="Jones I.B."/>
            <person name="McGettigan J.A."/>
            <person name="Micheletti S.J."/>
            <person name="Nasrallah M.E."/>
            <person name="Ortiz D."/>
            <person name="Piller C.R."/>
            <person name="Privatt S.R."/>
            <person name="Schneider S.L."/>
            <person name="Sharp S."/>
            <person name="Smith T.C."/>
            <person name="Stanton J.D."/>
            <person name="Ullery H.E."/>
            <person name="Wilson R.J."/>
            <person name="Serrano M.G."/>
            <person name="Buck G."/>
            <person name="Lee V."/>
            <person name="Wang Y."/>
            <person name="Carvalho R."/>
            <person name="Voegtly L."/>
            <person name="Shi R."/>
            <person name="Duckworth R."/>
            <person name="Johnson A."/>
            <person name="Loviza R."/>
            <person name="Walstead R."/>
            <person name="Shah Z."/>
            <person name="Kiflezghi M."/>
            <person name="Wade K."/>
            <person name="Ball S.L."/>
            <person name="Bradley K.W."/>
            <person name="Asai D.J."/>
            <person name="Bowman C.A."/>
            <person name="Russell D.A."/>
            <person name="Pope W.H."/>
            <person name="Jacobs-Sera D."/>
            <person name="Hendrix R.W."/>
            <person name="Hatfull G.F."/>
        </authorList>
    </citation>
    <scope>NUCLEOTIDE SEQUENCE [LARGE SCALE GENOMIC DNA]</scope>
    <source>
        <strain evidence="7">JCM 19170</strain>
    </source>
</reference>
<feature type="binding site" evidence="4">
    <location>
        <position position="135"/>
    </location>
    <ligand>
        <name>Zn(2+)</name>
        <dbReference type="ChEBI" id="CHEBI:29105"/>
    </ligand>
</feature>
<keyword evidence="4" id="KW-0862">Zinc</keyword>
<dbReference type="GO" id="GO:0070403">
    <property type="term" value="F:NAD+ binding"/>
    <property type="evidence" value="ECO:0007669"/>
    <property type="project" value="InterPro"/>
</dbReference>
<dbReference type="InterPro" id="IPR026591">
    <property type="entry name" value="Sirtuin_cat_small_dom_sf"/>
</dbReference>
<evidence type="ECO:0000256" key="4">
    <source>
        <dbReference type="PROSITE-ProRule" id="PRU00236"/>
    </source>
</evidence>
<dbReference type="SUPFAM" id="SSF52467">
    <property type="entry name" value="DHS-like NAD/FAD-binding domain"/>
    <property type="match status" value="1"/>
</dbReference>
<dbReference type="EC" id="2.3.1.286" evidence="1"/>
<feature type="binding site" evidence="4">
    <location>
        <position position="153"/>
    </location>
    <ligand>
        <name>Zn(2+)</name>
        <dbReference type="ChEBI" id="CHEBI:29105"/>
    </ligand>
</feature>
<dbReference type="PANTHER" id="PTHR11085:SF10">
    <property type="entry name" value="NAD-DEPENDENT PROTEIN DEACYLASE SIRTUIN-5, MITOCHONDRIAL-RELATED"/>
    <property type="match status" value="1"/>
</dbReference>
<evidence type="ECO:0000256" key="2">
    <source>
        <dbReference type="ARBA" id="ARBA00022679"/>
    </source>
</evidence>
<gene>
    <name evidence="6" type="ORF">Ga0061068_102179</name>
</gene>
<dbReference type="NCBIfam" id="NF001753">
    <property type="entry name" value="PRK00481.1-3"/>
    <property type="match status" value="1"/>
</dbReference>
<evidence type="ECO:0000259" key="5">
    <source>
        <dbReference type="PROSITE" id="PS50305"/>
    </source>
</evidence>
<keyword evidence="3" id="KW-0520">NAD</keyword>
<keyword evidence="2" id="KW-0808">Transferase</keyword>
<keyword evidence="4" id="KW-0479">Metal-binding</keyword>
<dbReference type="RefSeq" id="WP_055422896.1">
    <property type="nucleotide sequence ID" value="NZ_CYHH01000002.1"/>
</dbReference>
<feature type="domain" description="Deacetylase sirtuin-type" evidence="5">
    <location>
        <begin position="1"/>
        <end position="254"/>
    </location>
</feature>
<dbReference type="CDD" id="cd01407">
    <property type="entry name" value="SIR2-fam"/>
    <property type="match status" value="1"/>
</dbReference>
<feature type="binding site" evidence="4">
    <location>
        <position position="156"/>
    </location>
    <ligand>
        <name>Zn(2+)</name>
        <dbReference type="ChEBI" id="CHEBI:29105"/>
    </ligand>
</feature>
<protein>
    <recommendedName>
        <fullName evidence="1">protein acetyllysine N-acetyltransferase</fullName>
        <ecNumber evidence="1">2.3.1.286</ecNumber>
    </recommendedName>
</protein>
<dbReference type="GO" id="GO:0046872">
    <property type="term" value="F:metal ion binding"/>
    <property type="evidence" value="ECO:0007669"/>
    <property type="project" value="UniProtKB-KW"/>
</dbReference>
<evidence type="ECO:0000313" key="7">
    <source>
        <dbReference type="Proteomes" id="UP000182108"/>
    </source>
</evidence>
<dbReference type="EMBL" id="CYHH01000002">
    <property type="protein sequence ID" value="CUB05868.1"/>
    <property type="molecule type" value="Genomic_DNA"/>
</dbReference>
<dbReference type="OrthoDB" id="5290598at2"/>
<dbReference type="InterPro" id="IPR029035">
    <property type="entry name" value="DHS-like_NAD/FAD-binding_dom"/>
</dbReference>
<organism evidence="6 7">
    <name type="scientific">Tepidiphilus thermophilus</name>
    <dbReference type="NCBI Taxonomy" id="876478"/>
    <lineage>
        <taxon>Bacteria</taxon>
        <taxon>Pseudomonadati</taxon>
        <taxon>Pseudomonadota</taxon>
        <taxon>Hydrogenophilia</taxon>
        <taxon>Hydrogenophilales</taxon>
        <taxon>Hydrogenophilaceae</taxon>
        <taxon>Tepidiphilus</taxon>
    </lineage>
</organism>
<dbReference type="Pfam" id="PF02146">
    <property type="entry name" value="SIR2"/>
    <property type="match status" value="1"/>
</dbReference>
<keyword evidence="7" id="KW-1185">Reference proteome</keyword>
<dbReference type="Gene3D" id="3.40.50.1220">
    <property type="entry name" value="TPP-binding domain"/>
    <property type="match status" value="1"/>
</dbReference>
<evidence type="ECO:0000256" key="3">
    <source>
        <dbReference type="ARBA" id="ARBA00023027"/>
    </source>
</evidence>
<accession>A0A0K6IRZ3</accession>
<dbReference type="InterPro" id="IPR050134">
    <property type="entry name" value="NAD-dep_sirtuin_deacylases"/>
</dbReference>
<dbReference type="InterPro" id="IPR003000">
    <property type="entry name" value="Sirtuin"/>
</dbReference>